<name>A0A1I8JGP8_9PLAT</name>
<evidence type="ECO:0000313" key="1">
    <source>
        <dbReference type="Proteomes" id="UP000095280"/>
    </source>
</evidence>
<sequence>MVHYLENWSMFDEFRRRRVFFVNIPTQHTFEDYYCAVLNGFYADCSVAYIRRALVPLWHRICHNVRYNLQPPYKLAFVIIRPPRWEMPMLDQSEAAVYTAAWFSGPEERLIRVFPPKTKDGKELQDIGLSFPFSPQALRGFENQLYIEALLFNFILTFIANQELAILCGRDQQLAAEICP</sequence>
<reference evidence="2 3" key="1">
    <citation type="submission" date="2016-11" db="UniProtKB">
        <authorList>
            <consortium name="WormBaseParasite"/>
        </authorList>
    </citation>
    <scope>IDENTIFICATION</scope>
</reference>
<evidence type="ECO:0000313" key="2">
    <source>
        <dbReference type="WBParaSite" id="maker-uti_cns_0001759-snap-gene-0.5-mRNA-1"/>
    </source>
</evidence>
<dbReference type="WBParaSite" id="maker-uti_cns_0001759-snap-gene-0.5-mRNA-1">
    <property type="protein sequence ID" value="maker-uti_cns_0001759-snap-gene-0.5-mRNA-1"/>
    <property type="gene ID" value="maker-uti_cns_0001759-snap-gene-0.5"/>
</dbReference>
<proteinExistence type="predicted"/>
<organism evidence="1 4">
    <name type="scientific">Macrostomum lignano</name>
    <dbReference type="NCBI Taxonomy" id="282301"/>
    <lineage>
        <taxon>Eukaryota</taxon>
        <taxon>Metazoa</taxon>
        <taxon>Spiralia</taxon>
        <taxon>Lophotrochozoa</taxon>
        <taxon>Platyhelminthes</taxon>
        <taxon>Rhabditophora</taxon>
        <taxon>Macrostomorpha</taxon>
        <taxon>Macrostomida</taxon>
        <taxon>Macrostomidae</taxon>
        <taxon>Macrostomum</taxon>
    </lineage>
</organism>
<evidence type="ECO:0000313" key="3">
    <source>
        <dbReference type="WBParaSite" id="maker-uti_cns_0010556-snap-gene-0.2-mRNA-1"/>
    </source>
</evidence>
<dbReference type="WBParaSite" id="maker-uti_cns_0010556-snap-gene-0.2-mRNA-1">
    <property type="protein sequence ID" value="maker-uti_cns_0010556-snap-gene-0.2-mRNA-1"/>
    <property type="gene ID" value="maker-uti_cns_0010556-snap-gene-0.2"/>
</dbReference>
<keyword evidence="1" id="KW-1185">Reference proteome</keyword>
<dbReference type="AlphaFoldDB" id="A0A1I8JGP8"/>
<dbReference type="Proteomes" id="UP000095280">
    <property type="component" value="Unplaced"/>
</dbReference>
<dbReference type="WBParaSite" id="maker-uti_cns_0047774-snap-gene-0.3-mRNA-1">
    <property type="protein sequence ID" value="maker-uti_cns_0047774-snap-gene-0.3-mRNA-1"/>
    <property type="gene ID" value="maker-uti_cns_0047774-snap-gene-0.3"/>
</dbReference>
<protein>
    <submittedName>
        <fullName evidence="2 3">Exostosin domain-containing protein</fullName>
    </submittedName>
</protein>
<accession>A0A1I8JGP8</accession>
<evidence type="ECO:0000313" key="4">
    <source>
        <dbReference type="WBParaSite" id="maker-uti_cns_0047774-snap-gene-0.3-mRNA-1"/>
    </source>
</evidence>